<organism evidence="10">
    <name type="scientific">Xenopsylla cheopis</name>
    <name type="common">Oriental rat flea</name>
    <name type="synonym">Pulex cheopis</name>
    <dbReference type="NCBI Taxonomy" id="163159"/>
    <lineage>
        <taxon>Eukaryota</taxon>
        <taxon>Metazoa</taxon>
        <taxon>Ecdysozoa</taxon>
        <taxon>Arthropoda</taxon>
        <taxon>Hexapoda</taxon>
        <taxon>Insecta</taxon>
        <taxon>Pterygota</taxon>
        <taxon>Neoptera</taxon>
        <taxon>Endopterygota</taxon>
        <taxon>Siphonaptera</taxon>
        <taxon>Pulicidae</taxon>
        <taxon>Xenopsyllinae</taxon>
        <taxon>Xenopsylla</taxon>
    </lineage>
</organism>
<dbReference type="Pfam" id="PF09430">
    <property type="entry name" value="EMC7_beta-sandw"/>
    <property type="match status" value="1"/>
</dbReference>
<evidence type="ECO:0000256" key="8">
    <source>
        <dbReference type="SAM" id="Phobius"/>
    </source>
</evidence>
<comment type="similarity">
    <text evidence="2">Belongs to the EMC7 family.</text>
</comment>
<reference evidence="10" key="1">
    <citation type="journal article" date="2007" name="BMC Genomics">
        <title>An insight into the sialome of the oriental rat flea, Xenopsylla cheopis (Rots).</title>
        <authorList>
            <person name="Andersen J.F."/>
            <person name="Hinnebusch B.J."/>
            <person name="Lucas D.A."/>
            <person name="Conrads T.P."/>
            <person name="Veenstra T.D."/>
            <person name="Pham V.M."/>
            <person name="Ribeiro J.M."/>
        </authorList>
    </citation>
    <scope>NUCLEOTIDE SEQUENCE</scope>
    <source>
        <tissue evidence="10">Salivary gland</tissue>
    </source>
</reference>
<keyword evidence="4" id="KW-0732">Signal</keyword>
<dbReference type="AlphaFoldDB" id="A2IA77"/>
<evidence type="ECO:0000256" key="4">
    <source>
        <dbReference type="ARBA" id="ARBA00022729"/>
    </source>
</evidence>
<dbReference type="PANTHER" id="PTHR13605">
    <property type="entry name" value="ER MEMBRANE PROTEIN COMPLEX SUBUNIT 7"/>
    <property type="match status" value="1"/>
</dbReference>
<comment type="subcellular location">
    <subcellularLocation>
        <location evidence="1">Membrane</location>
        <topology evidence="1">Single-pass membrane protein</topology>
    </subcellularLocation>
</comment>
<sequence length="222" mass="25834">MSADYLYILSVILIFLNVTVICENLDEENENARYTIEGKVFLPENSQNDWESRTKILVNGGLYRGFLKEDGTFAISNVPSGSYILEAVNPNYMYEPVRVEINSKGKFRARKVNHIQTSQIIQVPYPLRLKTLGKFRYFQVREQWKITDFLFNPMILMMVLPLLLIMVLPKMMNDPETKKEMEQLSSFTKMSDMPEMSEVITSFLNRGQPAKAKSIKEKKKRQ</sequence>
<evidence type="ECO:0000256" key="7">
    <source>
        <dbReference type="SAM" id="MobiDB-lite"/>
    </source>
</evidence>
<dbReference type="EMBL" id="EF179391">
    <property type="protein sequence ID" value="ABM55397.1"/>
    <property type="molecule type" value="mRNA"/>
</dbReference>
<evidence type="ECO:0000259" key="9">
    <source>
        <dbReference type="Pfam" id="PF09430"/>
    </source>
</evidence>
<evidence type="ECO:0000256" key="1">
    <source>
        <dbReference type="ARBA" id="ARBA00004167"/>
    </source>
</evidence>
<evidence type="ECO:0000256" key="5">
    <source>
        <dbReference type="ARBA" id="ARBA00022989"/>
    </source>
</evidence>
<keyword evidence="6 8" id="KW-0472">Membrane</keyword>
<dbReference type="InterPro" id="IPR013784">
    <property type="entry name" value="Carb-bd-like_fold"/>
</dbReference>
<evidence type="ECO:0000256" key="6">
    <source>
        <dbReference type="ARBA" id="ARBA00023136"/>
    </source>
</evidence>
<proteinExistence type="evidence at transcript level"/>
<protein>
    <submittedName>
        <fullName evidence="10">Putative secreted salivary protein</fullName>
    </submittedName>
</protein>
<evidence type="ECO:0000313" key="10">
    <source>
        <dbReference type="EMBL" id="ABM55397.1"/>
    </source>
</evidence>
<feature type="domain" description="ER membrane protein complex subunit 7 beta-sandwich" evidence="9">
    <location>
        <begin position="47"/>
        <end position="157"/>
    </location>
</feature>
<dbReference type="InterPro" id="IPR039163">
    <property type="entry name" value="EMC7"/>
</dbReference>
<dbReference type="GO" id="GO:0030246">
    <property type="term" value="F:carbohydrate binding"/>
    <property type="evidence" value="ECO:0007669"/>
    <property type="project" value="InterPro"/>
</dbReference>
<dbReference type="PANTHER" id="PTHR13605:SF4">
    <property type="entry name" value="ER MEMBRANE PROTEIN COMPLEX SUBUNIT 7"/>
    <property type="match status" value="1"/>
</dbReference>
<dbReference type="GO" id="GO:0072546">
    <property type="term" value="C:EMC complex"/>
    <property type="evidence" value="ECO:0007669"/>
    <property type="project" value="TreeGrafter"/>
</dbReference>
<evidence type="ECO:0000256" key="2">
    <source>
        <dbReference type="ARBA" id="ARBA00008880"/>
    </source>
</evidence>
<name>A2IA77_XENCH</name>
<feature type="transmembrane region" description="Helical" evidence="8">
    <location>
        <begin position="149"/>
        <end position="168"/>
    </location>
</feature>
<evidence type="ECO:0000256" key="3">
    <source>
        <dbReference type="ARBA" id="ARBA00022692"/>
    </source>
</evidence>
<keyword evidence="5 8" id="KW-1133">Transmembrane helix</keyword>
<feature type="transmembrane region" description="Helical" evidence="8">
    <location>
        <begin position="6"/>
        <end position="25"/>
    </location>
</feature>
<keyword evidence="3 8" id="KW-0812">Transmembrane</keyword>
<feature type="region of interest" description="Disordered" evidence="7">
    <location>
        <begin position="203"/>
        <end position="222"/>
    </location>
</feature>
<accession>A2IA77</accession>
<dbReference type="Gene3D" id="2.60.40.1120">
    <property type="entry name" value="Carboxypeptidase-like, regulatory domain"/>
    <property type="match status" value="1"/>
</dbReference>
<dbReference type="InterPro" id="IPR019008">
    <property type="entry name" value="Beta_sandwich_EMC7"/>
</dbReference>
<dbReference type="SUPFAM" id="SSF49452">
    <property type="entry name" value="Starch-binding domain-like"/>
    <property type="match status" value="1"/>
</dbReference>